<dbReference type="GO" id="GO:0006508">
    <property type="term" value="P:proteolysis"/>
    <property type="evidence" value="ECO:0007669"/>
    <property type="project" value="UniProtKB-KW"/>
</dbReference>
<feature type="coiled-coil region" evidence="7">
    <location>
        <begin position="581"/>
        <end position="608"/>
    </location>
</feature>
<keyword evidence="3" id="KW-0645">Protease</keyword>
<keyword evidence="5 9" id="KW-0378">Hydrolase</keyword>
<dbReference type="GO" id="GO:0004843">
    <property type="term" value="F:cysteine-type deubiquitinase activity"/>
    <property type="evidence" value="ECO:0007669"/>
    <property type="project" value="UniProtKB-EC"/>
</dbReference>
<keyword evidence="4" id="KW-0833">Ubl conjugation pathway</keyword>
<dbReference type="InterPro" id="IPR046541">
    <property type="entry name" value="DUF6606"/>
</dbReference>
<evidence type="ECO:0000256" key="6">
    <source>
        <dbReference type="ARBA" id="ARBA00022807"/>
    </source>
</evidence>
<gene>
    <name evidence="9" type="ORF">OnM2_070018</name>
</gene>
<keyword evidence="7" id="KW-0175">Coiled coil</keyword>
<evidence type="ECO:0000313" key="10">
    <source>
        <dbReference type="Proteomes" id="UP000286134"/>
    </source>
</evidence>
<evidence type="ECO:0000313" key="9">
    <source>
        <dbReference type="EMBL" id="RKF57980.1"/>
    </source>
</evidence>
<evidence type="ECO:0000256" key="3">
    <source>
        <dbReference type="ARBA" id="ARBA00022670"/>
    </source>
</evidence>
<dbReference type="Pfam" id="PF20255">
    <property type="entry name" value="DUF6606"/>
    <property type="match status" value="1"/>
</dbReference>
<evidence type="ECO:0000256" key="5">
    <source>
        <dbReference type="ARBA" id="ARBA00022801"/>
    </source>
</evidence>
<evidence type="ECO:0000256" key="2">
    <source>
        <dbReference type="ARBA" id="ARBA00012759"/>
    </source>
</evidence>
<dbReference type="STRING" id="212602.A0A420HKM9"/>
<evidence type="ECO:0000259" key="8">
    <source>
        <dbReference type="Pfam" id="PF20255"/>
    </source>
</evidence>
<dbReference type="InterPro" id="IPR051346">
    <property type="entry name" value="OTU_Deubiquitinase"/>
</dbReference>
<evidence type="ECO:0000256" key="7">
    <source>
        <dbReference type="SAM" id="Coils"/>
    </source>
</evidence>
<dbReference type="PANTHER" id="PTHR13367:SF33">
    <property type="entry name" value="P-LOOP CONTAINING NUCLEOSIDE TRIPHOSPHATE HYDROLASE PROTEIN"/>
    <property type="match status" value="1"/>
</dbReference>
<dbReference type="EMBL" id="MCFK01007072">
    <property type="protein sequence ID" value="RKF57980.1"/>
    <property type="molecule type" value="Genomic_DNA"/>
</dbReference>
<dbReference type="Proteomes" id="UP000286134">
    <property type="component" value="Unassembled WGS sequence"/>
</dbReference>
<accession>A0A420HKM9</accession>
<name>A0A420HKM9_9PEZI</name>
<dbReference type="OrthoDB" id="3182339at2759"/>
<organism evidence="9 10">
    <name type="scientific">Erysiphe neolycopersici</name>
    <dbReference type="NCBI Taxonomy" id="212602"/>
    <lineage>
        <taxon>Eukaryota</taxon>
        <taxon>Fungi</taxon>
        <taxon>Dikarya</taxon>
        <taxon>Ascomycota</taxon>
        <taxon>Pezizomycotina</taxon>
        <taxon>Leotiomycetes</taxon>
        <taxon>Erysiphales</taxon>
        <taxon>Erysiphaceae</taxon>
        <taxon>Erysiphe</taxon>
    </lineage>
</organism>
<feature type="domain" description="DUF6606" evidence="8">
    <location>
        <begin position="12"/>
        <end position="285"/>
    </location>
</feature>
<dbReference type="EC" id="3.4.19.12" evidence="2"/>
<evidence type="ECO:0000256" key="1">
    <source>
        <dbReference type="ARBA" id="ARBA00000707"/>
    </source>
</evidence>
<keyword evidence="6" id="KW-0788">Thiol protease</keyword>
<evidence type="ECO:0000256" key="4">
    <source>
        <dbReference type="ARBA" id="ARBA00022786"/>
    </source>
</evidence>
<proteinExistence type="predicted"/>
<reference evidence="9 10" key="1">
    <citation type="journal article" date="2018" name="BMC Genomics">
        <title>Comparative genome analyses reveal sequence features reflecting distinct modes of host-adaptation between dicot and monocot powdery mildew.</title>
        <authorList>
            <person name="Wu Y."/>
            <person name="Ma X."/>
            <person name="Pan Z."/>
            <person name="Kale S.D."/>
            <person name="Song Y."/>
            <person name="King H."/>
            <person name="Zhang Q."/>
            <person name="Presley C."/>
            <person name="Deng X."/>
            <person name="Wei C.I."/>
            <person name="Xiao S."/>
        </authorList>
    </citation>
    <scope>NUCLEOTIDE SEQUENCE [LARGE SCALE GENOMIC DNA]</scope>
    <source>
        <strain evidence="9">UMSG2</strain>
    </source>
</reference>
<comment type="catalytic activity">
    <reaction evidence="1">
        <text>Thiol-dependent hydrolysis of ester, thioester, amide, peptide and isopeptide bonds formed by the C-terminal Gly of ubiquitin (a 76-residue protein attached to proteins as an intracellular targeting signal).</text>
        <dbReference type="EC" id="3.4.19.12"/>
    </reaction>
</comment>
<comment type="caution">
    <text evidence="9">The sequence shown here is derived from an EMBL/GenBank/DDBJ whole genome shotgun (WGS) entry which is preliminary data.</text>
</comment>
<dbReference type="PANTHER" id="PTHR13367">
    <property type="entry name" value="UBIQUITIN THIOESTERASE"/>
    <property type="match status" value="1"/>
</dbReference>
<protein>
    <recommendedName>
        <fullName evidence="2">ubiquitinyl hydrolase 1</fullName>
        <ecNumber evidence="2">3.4.19.12</ecNumber>
    </recommendedName>
</protein>
<keyword evidence="10" id="KW-1185">Reference proteome</keyword>
<sequence>MAQSTHTIIEILLNHIALPARLPGRQDENPNVIESQLIRRLLKATRFILDIPNFKHIDCWSSLYRSLLSSKSVNENGGLSASEIITALRELRDHDFVLLHLTEQNAGVTVSLQNSAEGKELLFEVSEASAKSENVLASSNALLWDFPTSAVALPLSSYFKYDLEHELATFLAQAGNESVKHVASHTNKADSQAYESRDTIDPVIISGLLMTILKGRGRKFFSPKLRKRVRDDVCWDGTGVNPWRRSPMWLLLRVAVERHLCTSVGPDLGHLYFKLLMCLFHSNFLVDYTKSSQIQEDLLHHLIQKLVARIDKLHNREAILENESASHFIVLRNALEEKLKFSVERSANKLSHIMRTQNNLYESISTVHRMPFRAQDKYCRFKLLNSDKYISEVLNSLRRKNPNFTCHNPKNINIKVPVPEYIISATELYLRSARIDSQIETSLQQHQSESKTNESCEVQGQAIAQSIEDYLTKVGGSYDDNPEQKSKMLLIVLELWVELDKCAIQSYGLLKNFSPGIPCEVTNVLLLLHMEDIKRLRRVQEYLIKRQKESGDSTITIFDQPSKNCFAVQYYNNSPDQSVMKKSLNQIEKDAQKKREDKKKNLSKMSEKYKLKVAKESVMSHKIINEYHDMGKCPKCYRKREINKLKIDVHEWPLPSELIYVKTVIFELHCPTLFSTYRDISWLIIADLALVSVESKDPRPELLFRDYTPLSTYATTRRTSRFTLASKAKFFNKTHYKTIKLPAREADVCVPNGAKFRYFDAKNSVWPTHPLVLSFAHHCRLLFPKESSYSSLNKFLGFAENRPGPSSYSIIASRPRCPRGILIQEFLSIQSLFSGYEHRWLQILIELGSSNINFSTESTSCLMNFLILQVGPRDPKDARGITHRIFLDRSFCTRLIYWVNLRLNEISSVVRRREIFCMEILITLSVRLFELGSPIDKKEGFNLVKKARDITIKWLSRLEEDIKNAKCFEMSEKFSRYATWAALLCRRTYVVFSETIEGDIPHSTVSSYLESTIALQEYLSDNETSLDFSLKAALIRDAKIIWNIRCLLRSSLTMPVIISVIKRYIPNLAFTPTSDEKSIKFLSPPQEWFISILTEKSTRNKQQHITFNLLTGHLLIDGKPMGKLPDEWRQSEIYKELFNTEIIHIWPSQLSGMDYKLNRLRCGQEVHFGIRAGKKIIQAITQSEHLEYIPSKIFLGVPTSDMPVYLVHECVHWLNFRTECIEIRQISNPWKYGPTDWSIDLNERIVFRYKSNKRWILIDPHSTLFKAISHIFKGFEKYSEIVVIQTDQGGIKLSMPRLELKFHINENRLFECDELGSEIDPNQDIRSWYGLKSKLVLRGIARSPVSQTYFSKTGKSYRNIVTTTHRRSILVPTGNIHCERNGANVEVKVTNNGSYARFLVNEVLGRIETIDSSDEYLKALYHAVTSRPIPDPLTGRTGTEEAIHCLNSAYCQPATPLSNPQKVVLQKIASLTPNREFYPKHMKSMQMTSWNEDLTTSIQHDGFRYIVDQILEKSQQLSMFFDDPSGSNKILKHRIDKLNERNLVRRNTYCRSQSIAAPIDQTDSPYSGHRMIVYLNSLLKVQKCTELIQNWSQSLPTTKNLGKILAGWSNFQGFGLPINEFLISDLIDMKISNHWGSLVNTMRNFHKPSMYKLTFFLGIISFS</sequence>